<dbReference type="Gene3D" id="3.50.50.60">
    <property type="entry name" value="FAD/NAD(P)-binding domain"/>
    <property type="match status" value="2"/>
</dbReference>
<dbReference type="InterPro" id="IPR012999">
    <property type="entry name" value="Pyr_OxRdtase_I_AS"/>
</dbReference>
<dbReference type="SUPFAM" id="SSF51905">
    <property type="entry name" value="FAD/NAD(P)-binding domain"/>
    <property type="match status" value="1"/>
</dbReference>
<dbReference type="Pfam" id="PF07992">
    <property type="entry name" value="Pyr_redox_2"/>
    <property type="match status" value="1"/>
</dbReference>
<feature type="domain" description="FAD/NAD(P)-binding" evidence="11">
    <location>
        <begin position="3"/>
        <end position="324"/>
    </location>
</feature>
<dbReference type="InterPro" id="IPR023753">
    <property type="entry name" value="FAD/NAD-binding_dom"/>
</dbReference>
<name>D8J8L5_HALJB</name>
<reference evidence="12 14" key="1">
    <citation type="journal article" date="2010" name="J. Bacteriol.">
        <title>Complete genome sequence of Halalkalicoccus jeotgali B3(T), an extremely halophilic archaeon.</title>
        <authorList>
            <person name="Roh S.W."/>
            <person name="Nam Y.D."/>
            <person name="Nam S.H."/>
            <person name="Choi S.H."/>
            <person name="Park H.S."/>
            <person name="Bae J.W."/>
        </authorList>
    </citation>
    <scope>NUCLEOTIDE SEQUENCE [LARGE SCALE GENOMIC DNA]</scope>
    <source>
        <strain evidence="12">B3</strain>
        <strain evidence="14">DSM 18796 / CECT 7217 / JCM 14584 / KCTC 4019 / B3</strain>
    </source>
</reference>
<dbReference type="PATRIC" id="fig|795797.18.peg.2882"/>
<keyword evidence="8 9" id="KW-0676">Redox-active center</keyword>
<reference evidence="13 15" key="2">
    <citation type="journal article" date="2014" name="PLoS Genet.">
        <title>Phylogenetically driven sequencing of extremely halophilic archaea reveals strategies for static and dynamic osmo-response.</title>
        <authorList>
            <person name="Becker E.A."/>
            <person name="Seitzer P.M."/>
            <person name="Tritt A."/>
            <person name="Larsen D."/>
            <person name="Krusor M."/>
            <person name="Yao A.I."/>
            <person name="Wu D."/>
            <person name="Madern D."/>
            <person name="Eisen J.A."/>
            <person name="Darling A.E."/>
            <person name="Facciotti M.T."/>
        </authorList>
    </citation>
    <scope>NUCLEOTIDE SEQUENCE [LARGE SCALE GENOMIC DNA]</scope>
    <source>
        <strain evidence="13">B3</strain>
        <strain evidence="15">DSM 18796 / CECT 7217 / JCM 14584 / KCTC 4019 / B3</strain>
    </source>
</reference>
<gene>
    <name evidence="12" type="ordered locus">HacjB3_14400</name>
    <name evidence="13" type="ORF">C497_09633</name>
</gene>
<evidence type="ECO:0000256" key="3">
    <source>
        <dbReference type="ARBA" id="ARBA00022630"/>
    </source>
</evidence>
<accession>D8J8L5</accession>
<dbReference type="SUPFAM" id="SSF55424">
    <property type="entry name" value="FAD/NAD-linked reductases, dimerisation (C-terminal) domain"/>
    <property type="match status" value="1"/>
</dbReference>
<dbReference type="RefSeq" id="WP_008416322.1">
    <property type="nucleotide sequence ID" value="NC_014297.1"/>
</dbReference>
<dbReference type="KEGG" id="hje:HacjB3_14400"/>
<proteinExistence type="inferred from homology"/>
<dbReference type="EMBL" id="AOHV01000027">
    <property type="protein sequence ID" value="ELY36996.1"/>
    <property type="molecule type" value="Genomic_DNA"/>
</dbReference>
<dbReference type="PRINTS" id="PR00368">
    <property type="entry name" value="FADPNR"/>
</dbReference>
<dbReference type="PANTHER" id="PTHR43014:SF5">
    <property type="entry name" value="GLUTATHIONE REDUCTASE (NADPH)"/>
    <property type="match status" value="1"/>
</dbReference>
<dbReference type="HOGENOM" id="CLU_016755_1_4_2"/>
<dbReference type="GeneID" id="9420696"/>
<dbReference type="InterPro" id="IPR016156">
    <property type="entry name" value="FAD/NAD-linked_Rdtase_dimer_sf"/>
</dbReference>
<dbReference type="Gene3D" id="3.30.390.30">
    <property type="match status" value="1"/>
</dbReference>
<evidence type="ECO:0000256" key="2">
    <source>
        <dbReference type="ARBA" id="ARBA00007532"/>
    </source>
</evidence>
<dbReference type="EMBL" id="CP002062">
    <property type="protein sequence ID" value="ADJ16261.1"/>
    <property type="molecule type" value="Genomic_DNA"/>
</dbReference>
<keyword evidence="3 9" id="KW-0285">Flavoprotein</keyword>
<evidence type="ECO:0000259" key="11">
    <source>
        <dbReference type="Pfam" id="PF07992"/>
    </source>
</evidence>
<evidence type="ECO:0000256" key="5">
    <source>
        <dbReference type="ARBA" id="ARBA00022857"/>
    </source>
</evidence>
<dbReference type="OrthoDB" id="27922at2157"/>
<organism evidence="12 14">
    <name type="scientific">Halalkalicoccus jeotgali (strain DSM 18796 / CECT 7217 / JCM 14584 / KCTC 4019 / B3)</name>
    <dbReference type="NCBI Taxonomy" id="795797"/>
    <lineage>
        <taxon>Archaea</taxon>
        <taxon>Methanobacteriati</taxon>
        <taxon>Methanobacteriota</taxon>
        <taxon>Stenosarchaea group</taxon>
        <taxon>Halobacteria</taxon>
        <taxon>Halobacteriales</taxon>
        <taxon>Halococcaceae</taxon>
        <taxon>Halalkalicoccus</taxon>
    </lineage>
</organism>
<dbReference type="Proteomes" id="UP000000390">
    <property type="component" value="Chromosome"/>
</dbReference>
<dbReference type="PRINTS" id="PR00411">
    <property type="entry name" value="PNDRDTASEI"/>
</dbReference>
<evidence type="ECO:0000259" key="10">
    <source>
        <dbReference type="Pfam" id="PF02852"/>
    </source>
</evidence>
<dbReference type="PROSITE" id="PS00076">
    <property type="entry name" value="PYRIDINE_REDOX_1"/>
    <property type="match status" value="1"/>
</dbReference>
<evidence type="ECO:0000256" key="7">
    <source>
        <dbReference type="ARBA" id="ARBA00023157"/>
    </source>
</evidence>
<dbReference type="Proteomes" id="UP000011645">
    <property type="component" value="Unassembled WGS sequence"/>
</dbReference>
<dbReference type="InterPro" id="IPR004099">
    <property type="entry name" value="Pyr_nucl-diS_OxRdtase_dimer"/>
</dbReference>
<protein>
    <submittedName>
        <fullName evidence="12">Pyridine nucleotide-disulfide oxidoreductase dimerization region</fullName>
    </submittedName>
</protein>
<dbReference type="eggNOG" id="arCOG01068">
    <property type="taxonomic scope" value="Archaea"/>
</dbReference>
<keyword evidence="15" id="KW-1185">Reference proteome</keyword>
<evidence type="ECO:0000256" key="9">
    <source>
        <dbReference type="RuleBase" id="RU003691"/>
    </source>
</evidence>
<evidence type="ECO:0000313" key="14">
    <source>
        <dbReference type="Proteomes" id="UP000000390"/>
    </source>
</evidence>
<comment type="cofactor">
    <cofactor evidence="1">
        <name>FAD</name>
        <dbReference type="ChEBI" id="CHEBI:57692"/>
    </cofactor>
</comment>
<keyword evidence="6 9" id="KW-0560">Oxidoreductase</keyword>
<keyword evidence="5" id="KW-0521">NADP</keyword>
<comment type="similarity">
    <text evidence="2 9">Belongs to the class-I pyridine nucleotide-disulfide oxidoreductase family.</text>
</comment>
<dbReference type="AlphaFoldDB" id="D8J8L5"/>
<feature type="domain" description="Pyridine nucleotide-disulphide oxidoreductase dimerisation" evidence="10">
    <location>
        <begin position="358"/>
        <end position="453"/>
    </location>
</feature>
<dbReference type="STRING" id="795797.HacjB3_14400"/>
<evidence type="ECO:0000256" key="8">
    <source>
        <dbReference type="ARBA" id="ARBA00023284"/>
    </source>
</evidence>
<evidence type="ECO:0000313" key="12">
    <source>
        <dbReference type="EMBL" id="ADJ16261.1"/>
    </source>
</evidence>
<dbReference type="Pfam" id="PF02852">
    <property type="entry name" value="Pyr_redox_dim"/>
    <property type="match status" value="1"/>
</dbReference>
<dbReference type="PANTHER" id="PTHR43014">
    <property type="entry name" value="MERCURIC REDUCTASE"/>
    <property type="match status" value="1"/>
</dbReference>
<evidence type="ECO:0000256" key="4">
    <source>
        <dbReference type="ARBA" id="ARBA00022827"/>
    </source>
</evidence>
<evidence type="ECO:0000256" key="6">
    <source>
        <dbReference type="ARBA" id="ARBA00023002"/>
    </source>
</evidence>
<sequence length="466" mass="50452">MTHVAIVGAYGSAGVAVAESLADAEEDVELTLIDDGDPGGGLCILRGCMPSKAVLSAGAHRFQARHDDRLSGVPEVDLSSVVETKDEQVLGFAEHRRAAVHDLAEREDVEFLHETARFTGPHTLAVGDREIEADYVVIATGSTLNVPDLPGIEEVDPMGSAEVLDTTAFPDSGIVMGFGYVGLELAPYLAEAAGMDLTVIEHDERPIDEAPPEYGDAVLELYREAFGIEVLTNARERSVEATAEGGVRMELDCEGERETIEADQLFTFTGRKPNLDRLGIETTELSPEAGWVEETMQARDDPRTFVVGDVNGHEPILHVAKEQGVRAAENVLAHSEGRDLEPYENVHHHVIFSGLGVYPFARVGHTAESAREAGYDPIEVSRQASDDGVFKVKNVPEGLATLVVARDGTVLGYQGLHHHADSMAKTMQIVVELGLDVRELPDRAYHPTLPEILDGLFREASAEVRE</sequence>
<keyword evidence="4 9" id="KW-0274">FAD</keyword>
<evidence type="ECO:0000256" key="1">
    <source>
        <dbReference type="ARBA" id="ARBA00001974"/>
    </source>
</evidence>
<dbReference type="GO" id="GO:0016668">
    <property type="term" value="F:oxidoreductase activity, acting on a sulfur group of donors, NAD(P) as acceptor"/>
    <property type="evidence" value="ECO:0007669"/>
    <property type="project" value="InterPro"/>
</dbReference>
<evidence type="ECO:0000313" key="13">
    <source>
        <dbReference type="EMBL" id="ELY36996.1"/>
    </source>
</evidence>
<keyword evidence="7" id="KW-1015">Disulfide bond</keyword>
<evidence type="ECO:0000313" key="15">
    <source>
        <dbReference type="Proteomes" id="UP000011645"/>
    </source>
</evidence>
<dbReference type="InterPro" id="IPR036188">
    <property type="entry name" value="FAD/NAD-bd_sf"/>
</dbReference>